<dbReference type="EMBL" id="KU749311">
    <property type="protein sequence ID" value="AOP31867.1"/>
    <property type="molecule type" value="Genomic_DNA"/>
</dbReference>
<name>Q8BEI3_9POXV</name>
<dbReference type="EMBL" id="AF375145">
    <property type="protein sequence ID" value="AAN47079.1"/>
    <property type="molecule type" value="Genomic_DNA"/>
</dbReference>
<keyword evidence="12" id="KW-1185">Reference proteome</keyword>
<feature type="transmembrane region" description="Helical" evidence="8">
    <location>
        <begin position="252"/>
        <end position="274"/>
    </location>
</feature>
<evidence type="ECO:0000313" key="12">
    <source>
        <dbReference type="Proteomes" id="UP000203649"/>
    </source>
</evidence>
<evidence type="ECO:0000313" key="11">
    <source>
        <dbReference type="EMBL" id="AOP31867.1"/>
    </source>
</evidence>
<dbReference type="Gene3D" id="2.60.40.10">
    <property type="entry name" value="Immunoglobulins"/>
    <property type="match status" value="1"/>
</dbReference>
<dbReference type="PROSITE" id="PS50835">
    <property type="entry name" value="IG_LIKE"/>
    <property type="match status" value="1"/>
</dbReference>
<evidence type="ECO:0000256" key="2">
    <source>
        <dbReference type="ARBA" id="ARBA00004563"/>
    </source>
</evidence>
<protein>
    <recommendedName>
        <fullName evidence="7">Hemagglutinin</fullName>
    </recommendedName>
</protein>
<proteinExistence type="predicted"/>
<comment type="subcellular location">
    <subcellularLocation>
        <location evidence="1">Host membrane</location>
        <topology evidence="1">Single-pass type I membrane protein</topology>
    </subcellularLocation>
    <subcellularLocation>
        <location evidence="2">Virion membrane</location>
        <topology evidence="2">Single-pass type I membrane protein</topology>
    </subcellularLocation>
</comment>
<evidence type="ECO:0000256" key="8">
    <source>
        <dbReference type="SAM" id="Phobius"/>
    </source>
</evidence>
<evidence type="ECO:0000256" key="7">
    <source>
        <dbReference type="ARBA" id="ARBA00030815"/>
    </source>
</evidence>
<dbReference type="Proteomes" id="UP000203649">
    <property type="component" value="Segment"/>
</dbReference>
<dbReference type="InterPro" id="IPR013106">
    <property type="entry name" value="Ig_V-set"/>
</dbReference>
<keyword evidence="6" id="KW-0426">Late protein</keyword>
<evidence type="ECO:0000313" key="10">
    <source>
        <dbReference type="EMBL" id="AAN47079.1"/>
    </source>
</evidence>
<evidence type="ECO:0000256" key="5">
    <source>
        <dbReference type="ARBA" id="ARBA00022879"/>
    </source>
</evidence>
<evidence type="ECO:0000256" key="6">
    <source>
        <dbReference type="ARBA" id="ARBA00022921"/>
    </source>
</evidence>
<dbReference type="SMART" id="SM00409">
    <property type="entry name" value="IG"/>
    <property type="match status" value="1"/>
</dbReference>
<keyword evidence="8" id="KW-0812">Transmembrane</keyword>
<keyword evidence="3" id="KW-0348">Hemagglutinin</keyword>
<keyword evidence="5" id="KW-0946">Virion</keyword>
<organism evidence="10">
    <name type="scientific">Volepox virus</name>
    <dbReference type="NCBI Taxonomy" id="28874"/>
    <lineage>
        <taxon>Viruses</taxon>
        <taxon>Varidnaviria</taxon>
        <taxon>Bamfordvirae</taxon>
        <taxon>Nucleocytoviricota</taxon>
        <taxon>Pokkesviricetes</taxon>
        <taxon>Chitovirales</taxon>
        <taxon>Poxviridae</taxon>
        <taxon>Chordopoxvirinae</taxon>
        <taxon>Orthopoxvirus</taxon>
        <taxon>Orthopoxvirus volepox</taxon>
    </lineage>
</organism>
<keyword evidence="8" id="KW-0472">Membrane</keyword>
<dbReference type="GO" id="GO:0019031">
    <property type="term" value="C:viral envelope"/>
    <property type="evidence" value="ECO:0007669"/>
    <property type="project" value="UniProtKB-KW"/>
</dbReference>
<sequence length="286" mass="31942">MKQLSIVLLLISLIYATPHPTTKITKKLGDDATLSCKRNNTEDYLVLSTWYKEPDSIILLAVKNDVVYFDNYTSDKVSYDSPYDNLVTTITVKSLTSADAGTYICAFFISLTNDTDTAVDYEEHYIELIVTTDNVSTIDVILSESTTKQDTISFTEEPRDITSESNTQAIETSESITYNVEDHEYNVTTSNNNITPSPEVVAATTTVTTNDDNLYDVYDDPVLVSSKPTVESGITSDTPSTKKYTTRDFVEIFGVVSLILLLSMVIFCIIYYYYNKRSSSYGAHIA</sequence>
<reference evidence="10" key="1">
    <citation type="submission" date="2001-05" db="EMBL/GenBank/DDBJ databases">
        <title>Phylogenetic Analysis of Orthopoxviruses.</title>
        <authorList>
            <person name="Esposito J.J."/>
            <person name="Ropp S.L."/>
            <person name="Jin Q."/>
            <person name="Cai B."/>
            <person name="Knight J.C."/>
            <person name="Yu L."/>
            <person name="Taubenberger J.K."/>
            <person name="Tsai M.M."/>
            <person name="Nowotny N."/>
            <person name="Meyer H."/>
            <person name="Cavallaro K.F."/>
        </authorList>
    </citation>
    <scope>NUCLEOTIDE SEQUENCE</scope>
    <source>
        <strain evidence="10">Vol-pox</strain>
    </source>
</reference>
<dbReference type="InterPro" id="IPR007110">
    <property type="entry name" value="Ig-like_dom"/>
</dbReference>
<dbReference type="Pfam" id="PF07686">
    <property type="entry name" value="V-set"/>
    <property type="match status" value="1"/>
</dbReference>
<dbReference type="GO" id="GO:0033644">
    <property type="term" value="C:host cell membrane"/>
    <property type="evidence" value="ECO:0007669"/>
    <property type="project" value="UniProtKB-SubCell"/>
</dbReference>
<gene>
    <name evidence="10" type="primary">HA</name>
    <name evidence="11" type="ORF">VPXV-CA-177</name>
</gene>
<keyword evidence="4" id="KW-1043">Host membrane</keyword>
<evidence type="ECO:0000256" key="1">
    <source>
        <dbReference type="ARBA" id="ARBA00004313"/>
    </source>
</evidence>
<dbReference type="SUPFAM" id="SSF48726">
    <property type="entry name" value="Immunoglobulin"/>
    <property type="match status" value="1"/>
</dbReference>
<accession>Q8BEI3</accession>
<dbReference type="InterPro" id="IPR013783">
    <property type="entry name" value="Ig-like_fold"/>
</dbReference>
<dbReference type="RefSeq" id="YP_009281925.1">
    <property type="nucleotide sequence ID" value="NC_031033.1"/>
</dbReference>
<keyword evidence="5" id="KW-0261">Viral envelope protein</keyword>
<evidence type="ECO:0000256" key="3">
    <source>
        <dbReference type="ARBA" id="ARBA00022546"/>
    </source>
</evidence>
<feature type="domain" description="Ig-like" evidence="9">
    <location>
        <begin position="18"/>
        <end position="105"/>
    </location>
</feature>
<evidence type="ECO:0000259" key="9">
    <source>
        <dbReference type="PROSITE" id="PS50835"/>
    </source>
</evidence>
<dbReference type="GO" id="GO:0055036">
    <property type="term" value="C:virion membrane"/>
    <property type="evidence" value="ECO:0007669"/>
    <property type="project" value="UniProtKB-SubCell"/>
</dbReference>
<evidence type="ECO:0000256" key="4">
    <source>
        <dbReference type="ARBA" id="ARBA00022870"/>
    </source>
</evidence>
<dbReference type="InterPro" id="IPR003599">
    <property type="entry name" value="Ig_sub"/>
</dbReference>
<dbReference type="KEGG" id="vg:29064124"/>
<keyword evidence="8" id="KW-1133">Transmembrane helix</keyword>
<dbReference type="GeneID" id="29064124"/>
<dbReference type="InterPro" id="IPR036179">
    <property type="entry name" value="Ig-like_dom_sf"/>
</dbReference>
<reference evidence="11 12" key="2">
    <citation type="journal article" date="2016" name="Virus Genes">
        <title>The genomes of three North American orthopoxviruses.</title>
        <authorList>
            <person name="Smithson C."/>
            <person name="Tang N."/>
            <person name="Sammons S."/>
            <person name="Frace M."/>
            <person name="Batra D."/>
            <person name="Li Y."/>
            <person name="Emerson G.L."/>
            <person name="Carroll D.S."/>
            <person name="Upton C."/>
        </authorList>
    </citation>
    <scope>NUCLEOTIDE SEQUENCE [LARGE SCALE GENOMIC DNA]</scope>
    <source>
        <strain evidence="11 12">CA</strain>
    </source>
</reference>